<feature type="region of interest" description="Disordered" evidence="1">
    <location>
        <begin position="1"/>
        <end position="24"/>
    </location>
</feature>
<dbReference type="AlphaFoldDB" id="A0A383DB10"/>
<dbReference type="EMBL" id="UINC01215818">
    <property type="protein sequence ID" value="SVE41697.1"/>
    <property type="molecule type" value="Genomic_DNA"/>
</dbReference>
<gene>
    <name evidence="2" type="ORF">METZ01_LOCUS494551</name>
</gene>
<reference evidence="2" key="1">
    <citation type="submission" date="2018-05" db="EMBL/GenBank/DDBJ databases">
        <authorList>
            <person name="Lanie J.A."/>
            <person name="Ng W.-L."/>
            <person name="Kazmierczak K.M."/>
            <person name="Andrzejewski T.M."/>
            <person name="Davidsen T.M."/>
            <person name="Wayne K.J."/>
            <person name="Tettelin H."/>
            <person name="Glass J.I."/>
            <person name="Rusch D."/>
            <person name="Podicherti R."/>
            <person name="Tsui H.-C.T."/>
            <person name="Winkler M.E."/>
        </authorList>
    </citation>
    <scope>NUCLEOTIDE SEQUENCE</scope>
</reference>
<evidence type="ECO:0000313" key="2">
    <source>
        <dbReference type="EMBL" id="SVE41697.1"/>
    </source>
</evidence>
<proteinExistence type="predicted"/>
<sequence>VARPHNKGGPIMDYFMDRLKEKTS</sequence>
<accession>A0A383DB10</accession>
<feature type="compositionally biased region" description="Basic and acidic residues" evidence="1">
    <location>
        <begin position="15"/>
        <end position="24"/>
    </location>
</feature>
<protein>
    <submittedName>
        <fullName evidence="2">Uncharacterized protein</fullName>
    </submittedName>
</protein>
<feature type="non-terminal residue" evidence="2">
    <location>
        <position position="1"/>
    </location>
</feature>
<organism evidence="2">
    <name type="scientific">marine metagenome</name>
    <dbReference type="NCBI Taxonomy" id="408172"/>
    <lineage>
        <taxon>unclassified sequences</taxon>
        <taxon>metagenomes</taxon>
        <taxon>ecological metagenomes</taxon>
    </lineage>
</organism>
<feature type="non-terminal residue" evidence="2">
    <location>
        <position position="24"/>
    </location>
</feature>
<name>A0A383DB10_9ZZZZ</name>
<evidence type="ECO:0000256" key="1">
    <source>
        <dbReference type="SAM" id="MobiDB-lite"/>
    </source>
</evidence>